<sequence>MEIKVNGGWKCCWFCQLLPRPGVTAHTHLDRATADRQVHRTGTWDGDSESEVIRLFLAISTFRCHLHTVPGKYEGNLE</sequence>
<dbReference type="AlphaFoldDB" id="A0AAE1E0I9"/>
<gene>
    <name evidence="1" type="ORF">RRG08_036087</name>
</gene>
<reference evidence="1" key="1">
    <citation type="journal article" date="2023" name="G3 (Bethesda)">
        <title>A reference genome for the long-term kleptoplast-retaining sea slug Elysia crispata morphotype clarki.</title>
        <authorList>
            <person name="Eastman K.E."/>
            <person name="Pendleton A.L."/>
            <person name="Shaikh M.A."/>
            <person name="Suttiyut T."/>
            <person name="Ogas R."/>
            <person name="Tomko P."/>
            <person name="Gavelis G."/>
            <person name="Widhalm J.R."/>
            <person name="Wisecaver J.H."/>
        </authorList>
    </citation>
    <scope>NUCLEOTIDE SEQUENCE</scope>
    <source>
        <strain evidence="1">ECLA1</strain>
    </source>
</reference>
<evidence type="ECO:0000313" key="2">
    <source>
        <dbReference type="Proteomes" id="UP001283361"/>
    </source>
</evidence>
<accession>A0AAE1E0I9</accession>
<protein>
    <submittedName>
        <fullName evidence="1">Uncharacterized protein</fullName>
    </submittedName>
</protein>
<proteinExistence type="predicted"/>
<dbReference type="EMBL" id="JAWDGP010001628">
    <property type="protein sequence ID" value="KAK3789794.1"/>
    <property type="molecule type" value="Genomic_DNA"/>
</dbReference>
<comment type="caution">
    <text evidence="1">The sequence shown here is derived from an EMBL/GenBank/DDBJ whole genome shotgun (WGS) entry which is preliminary data.</text>
</comment>
<evidence type="ECO:0000313" key="1">
    <source>
        <dbReference type="EMBL" id="KAK3789794.1"/>
    </source>
</evidence>
<dbReference type="Proteomes" id="UP001283361">
    <property type="component" value="Unassembled WGS sequence"/>
</dbReference>
<keyword evidence="2" id="KW-1185">Reference proteome</keyword>
<organism evidence="1 2">
    <name type="scientific">Elysia crispata</name>
    <name type="common">lettuce slug</name>
    <dbReference type="NCBI Taxonomy" id="231223"/>
    <lineage>
        <taxon>Eukaryota</taxon>
        <taxon>Metazoa</taxon>
        <taxon>Spiralia</taxon>
        <taxon>Lophotrochozoa</taxon>
        <taxon>Mollusca</taxon>
        <taxon>Gastropoda</taxon>
        <taxon>Heterobranchia</taxon>
        <taxon>Euthyneura</taxon>
        <taxon>Panpulmonata</taxon>
        <taxon>Sacoglossa</taxon>
        <taxon>Placobranchoidea</taxon>
        <taxon>Plakobranchidae</taxon>
        <taxon>Elysia</taxon>
    </lineage>
</organism>
<name>A0AAE1E0I9_9GAST</name>